<protein>
    <submittedName>
        <fullName evidence="1">Uncharacterized protein</fullName>
    </submittedName>
</protein>
<evidence type="ECO:0000313" key="1">
    <source>
        <dbReference type="EMBL" id="SDG14325.1"/>
    </source>
</evidence>
<name>A0A8G2F4B8_9PROT</name>
<dbReference type="OrthoDB" id="80346at41295"/>
<dbReference type="AlphaFoldDB" id="A0A8G2F4B8"/>
<gene>
    <name evidence="1" type="ORF">SAMN05660686_03482</name>
</gene>
<organism evidence="1 2">
    <name type="scientific">Thalassobaculum litoreum DSM 18839</name>
    <dbReference type="NCBI Taxonomy" id="1123362"/>
    <lineage>
        <taxon>Bacteria</taxon>
        <taxon>Pseudomonadati</taxon>
        <taxon>Pseudomonadota</taxon>
        <taxon>Alphaproteobacteria</taxon>
        <taxon>Rhodospirillales</taxon>
        <taxon>Thalassobaculaceae</taxon>
        <taxon>Thalassobaculum</taxon>
    </lineage>
</organism>
<evidence type="ECO:0000313" key="2">
    <source>
        <dbReference type="Proteomes" id="UP000198615"/>
    </source>
</evidence>
<keyword evidence="2" id="KW-1185">Reference proteome</keyword>
<comment type="caution">
    <text evidence="1">The sequence shown here is derived from an EMBL/GenBank/DDBJ whole genome shotgun (WGS) entry which is preliminary data.</text>
</comment>
<dbReference type="RefSeq" id="WP_093152257.1">
    <property type="nucleotide sequence ID" value="NZ_FNBW01000011.1"/>
</dbReference>
<sequence length="138" mass="14990">MSWSSANIFKDAAAKPRPNRRRASSISIRVSNAEREVLKRKAGKRSLGAYVREIALGEDQEPRRTAAKPSIDYALLAQLLGKLGKSDQVSCLFLLLTAAEGERIAMTENDREALHDACAGVHDMRAALMGALALRGEA</sequence>
<proteinExistence type="predicted"/>
<dbReference type="EMBL" id="FNBW01000011">
    <property type="protein sequence ID" value="SDG14325.1"/>
    <property type="molecule type" value="Genomic_DNA"/>
</dbReference>
<accession>A0A8G2F4B8</accession>
<reference evidence="1 2" key="1">
    <citation type="submission" date="2016-10" db="EMBL/GenBank/DDBJ databases">
        <authorList>
            <person name="Varghese N."/>
            <person name="Submissions S."/>
        </authorList>
    </citation>
    <scope>NUCLEOTIDE SEQUENCE [LARGE SCALE GENOMIC DNA]</scope>
    <source>
        <strain evidence="1 2">DSM 18839</strain>
    </source>
</reference>
<dbReference type="Proteomes" id="UP000198615">
    <property type="component" value="Unassembled WGS sequence"/>
</dbReference>